<dbReference type="EMBL" id="CP003261">
    <property type="protein sequence ID" value="AGK99375.1"/>
    <property type="molecule type" value="Genomic_DNA"/>
</dbReference>
<evidence type="ECO:0000313" key="8">
    <source>
        <dbReference type="EMBL" id="AGK99375.1"/>
    </source>
</evidence>
<feature type="transmembrane region" description="Helical" evidence="6">
    <location>
        <begin position="297"/>
        <end position="323"/>
    </location>
</feature>
<protein>
    <submittedName>
        <fullName evidence="8">Putative ABC-type transport system involved in lysophospholipase L1 biosynthesis, permease component</fullName>
    </submittedName>
</protein>
<dbReference type="InterPro" id="IPR003838">
    <property type="entry name" value="ABC3_permease_C"/>
</dbReference>
<dbReference type="PATRIC" id="fig|86416.3.peg.4677"/>
<feature type="transmembrane region" description="Helical" evidence="6">
    <location>
        <begin position="660"/>
        <end position="684"/>
    </location>
</feature>
<keyword evidence="4 6" id="KW-1133">Transmembrane helix</keyword>
<feature type="transmembrane region" description="Helical" evidence="6">
    <location>
        <begin position="252"/>
        <end position="272"/>
    </location>
</feature>
<gene>
    <name evidence="8" type="ORF">Clopa_4686</name>
</gene>
<keyword evidence="5 6" id="KW-0472">Membrane</keyword>
<reference evidence="8 9" key="1">
    <citation type="submission" date="2012-01" db="EMBL/GenBank/DDBJ databases">
        <title>Complete sequence of chromosome of Clostridium pasteurianum BC1.</title>
        <authorList>
            <consortium name="US DOE Joint Genome Institute"/>
            <person name="Lucas S."/>
            <person name="Han J."/>
            <person name="Lapidus A."/>
            <person name="Cheng J.-F."/>
            <person name="Goodwin L."/>
            <person name="Pitluck S."/>
            <person name="Peters L."/>
            <person name="Mikhailova N."/>
            <person name="Teshima H."/>
            <person name="Detter J.C."/>
            <person name="Han C."/>
            <person name="Tapia R."/>
            <person name="Land M."/>
            <person name="Hauser L."/>
            <person name="Kyrpides N."/>
            <person name="Ivanova N."/>
            <person name="Pagani I."/>
            <person name="Dunn J."/>
            <person name="Taghavi S."/>
            <person name="Francis A."/>
            <person name="van der Lelie D."/>
            <person name="Woyke T."/>
        </authorList>
    </citation>
    <scope>NUCLEOTIDE SEQUENCE [LARGE SCALE GENOMIC DNA]</scope>
    <source>
        <strain evidence="8 9">BC1</strain>
    </source>
</reference>
<keyword evidence="2" id="KW-1003">Cell membrane</keyword>
<feature type="domain" description="ABC3 transporter permease C-terminal" evidence="7">
    <location>
        <begin position="619"/>
        <end position="719"/>
    </location>
</feature>
<feature type="transmembrane region" description="Helical" evidence="6">
    <location>
        <begin position="343"/>
        <end position="363"/>
    </location>
</feature>
<organism evidence="8 9">
    <name type="scientific">Clostridium pasteurianum BC1</name>
    <dbReference type="NCBI Taxonomy" id="86416"/>
    <lineage>
        <taxon>Bacteria</taxon>
        <taxon>Bacillati</taxon>
        <taxon>Bacillota</taxon>
        <taxon>Clostridia</taxon>
        <taxon>Eubacteriales</taxon>
        <taxon>Clostridiaceae</taxon>
        <taxon>Clostridium</taxon>
    </lineage>
</organism>
<feature type="transmembrane region" description="Helical" evidence="6">
    <location>
        <begin position="415"/>
        <end position="433"/>
    </location>
</feature>
<dbReference type="eggNOG" id="COG0577">
    <property type="taxonomic scope" value="Bacteria"/>
</dbReference>
<evidence type="ECO:0000259" key="7">
    <source>
        <dbReference type="Pfam" id="PF02687"/>
    </source>
</evidence>
<feature type="domain" description="ABC3 transporter permease C-terminal" evidence="7">
    <location>
        <begin position="252"/>
        <end position="371"/>
    </location>
</feature>
<dbReference type="HOGENOM" id="CLU_005531_1_0_9"/>
<evidence type="ECO:0000313" key="9">
    <source>
        <dbReference type="Proteomes" id="UP000013523"/>
    </source>
</evidence>
<feature type="transmembrane region" description="Helical" evidence="6">
    <location>
        <begin position="18"/>
        <end position="35"/>
    </location>
</feature>
<accession>R4KID0</accession>
<keyword evidence="3 6" id="KW-0812">Transmembrane</keyword>
<evidence type="ECO:0000256" key="3">
    <source>
        <dbReference type="ARBA" id="ARBA00022692"/>
    </source>
</evidence>
<evidence type="ECO:0000256" key="5">
    <source>
        <dbReference type="ARBA" id="ARBA00023136"/>
    </source>
</evidence>
<dbReference type="RefSeq" id="WP_015617644.1">
    <property type="nucleotide sequence ID" value="NC_021182.1"/>
</dbReference>
<dbReference type="KEGG" id="cpas:Clopa_4686"/>
<sequence>MIINKKIKRTMLENKSQYVGSLMLIIISCLLYTMFNQLSSNMSTAFSNFQEKYNQEDASFVSDKKLANIEELEKKFNMTIEETKSIDYSVSTDKVLRVFSENSKVDIPAIIKGDSLKNGGILIDPAYAKANNLKIGDSIRIYDRNFNISGFMSLPNYIYPIKQESDLLNDPNNFGIAVISKNDFNNMNEGNTFYAIKFKGDSSSLEDRISKFKDYIRDENIVILKWTNTSENPRITYVKAKIDSINQMSSSMPIAIIILTCILTGVVMVRMLKKESIIIGTLYALGYRKKEIMKHYLMYPLFISLSGGIIGTVLGFIATRPMIDFMLGYFNMPLNTLALNKKYIAISIALPIIFLVICGYFIVNKTLKYSPVDLMRGGKESSKVGFIERNIRLDKFKFSTKFKIREQLRSVPRSVFLLLGVIFATMLLLLGFASKSSMDLLTKDTYGNVYKYQYEYVFNSLQQQANSSGEVFSVSPFTLKNDSKTSFSVYGINNNSKFIYFKDMSGAKLSTNEVIITKPLADKLKVKPKDTIQVVNRLDSREYSITIDSIADSYVGSYIYMPIGKFNSMLKLPEGSYMGLWSDKKIDIPEGKLISSTTISDVKKALDNMTKPLQYSIGSIALISFVIGLIVIYVVTSLIIEENKGNISLMKVLGYKNKEVYSLILNSSSFIVVLGYVLGVPLLLACLKVMFQSVTEGMNMDFPVTIEYIYVVVGFIVIYLTYEISKVLSKKKVNKISMTEALKSGRE</sequence>
<evidence type="ECO:0000256" key="4">
    <source>
        <dbReference type="ARBA" id="ARBA00022989"/>
    </source>
</evidence>
<dbReference type="STRING" id="86416.Clopa_4686"/>
<keyword evidence="9" id="KW-1185">Reference proteome</keyword>
<dbReference type="PROSITE" id="PS51257">
    <property type="entry name" value="PROKAR_LIPOPROTEIN"/>
    <property type="match status" value="1"/>
</dbReference>
<comment type="subcellular location">
    <subcellularLocation>
        <location evidence="1">Cell membrane</location>
        <topology evidence="1">Multi-pass membrane protein</topology>
    </subcellularLocation>
</comment>
<dbReference type="InterPro" id="IPR038766">
    <property type="entry name" value="Membrane_comp_ABC_pdt"/>
</dbReference>
<evidence type="ECO:0000256" key="2">
    <source>
        <dbReference type="ARBA" id="ARBA00022475"/>
    </source>
</evidence>
<name>R4KID0_CLOPA</name>
<feature type="transmembrane region" description="Helical" evidence="6">
    <location>
        <begin position="704"/>
        <end position="722"/>
    </location>
</feature>
<dbReference type="OrthoDB" id="2934570at2"/>
<evidence type="ECO:0000256" key="6">
    <source>
        <dbReference type="SAM" id="Phobius"/>
    </source>
</evidence>
<dbReference type="GO" id="GO:0005886">
    <property type="term" value="C:plasma membrane"/>
    <property type="evidence" value="ECO:0007669"/>
    <property type="project" value="UniProtKB-SubCell"/>
</dbReference>
<dbReference type="Pfam" id="PF02687">
    <property type="entry name" value="FtsX"/>
    <property type="match status" value="2"/>
</dbReference>
<dbReference type="PANTHER" id="PTHR30287:SF1">
    <property type="entry name" value="INNER MEMBRANE PROTEIN"/>
    <property type="match status" value="1"/>
</dbReference>
<proteinExistence type="predicted"/>
<dbReference type="PANTHER" id="PTHR30287">
    <property type="entry name" value="MEMBRANE COMPONENT OF PREDICTED ABC SUPERFAMILY METABOLITE UPTAKE TRANSPORTER"/>
    <property type="match status" value="1"/>
</dbReference>
<feature type="transmembrane region" description="Helical" evidence="6">
    <location>
        <begin position="615"/>
        <end position="640"/>
    </location>
</feature>
<dbReference type="AlphaFoldDB" id="R4KID0"/>
<dbReference type="Proteomes" id="UP000013523">
    <property type="component" value="Chromosome"/>
</dbReference>
<evidence type="ECO:0000256" key="1">
    <source>
        <dbReference type="ARBA" id="ARBA00004651"/>
    </source>
</evidence>